<dbReference type="SUPFAM" id="SSF52172">
    <property type="entry name" value="CheY-like"/>
    <property type="match status" value="1"/>
</dbReference>
<dbReference type="Proteomes" id="UP000473278">
    <property type="component" value="Unassembled WGS sequence"/>
</dbReference>
<dbReference type="EMBL" id="JAALLT010000004">
    <property type="protein sequence ID" value="NGP77504.1"/>
    <property type="molecule type" value="Genomic_DNA"/>
</dbReference>
<keyword evidence="1 6" id="KW-0597">Phosphoprotein</keyword>
<dbReference type="PANTHER" id="PTHR48111">
    <property type="entry name" value="REGULATOR OF RPOS"/>
    <property type="match status" value="1"/>
</dbReference>
<dbReference type="AlphaFoldDB" id="A0A6M1T1U0"/>
<sequence>MPEKEMILIAEPEEAIRESIEMILLDEGFDCHAVEDTEALLRAIHIHDSDLIIADVHLLHQEAQEILSALGEYTNPPPILVTLTYERIRDMLELIKFGIGEYLLKPFQFEEMLERVHKLLDERANSN</sequence>
<evidence type="ECO:0000256" key="2">
    <source>
        <dbReference type="ARBA" id="ARBA00023012"/>
    </source>
</evidence>
<evidence type="ECO:0000256" key="1">
    <source>
        <dbReference type="ARBA" id="ARBA00022553"/>
    </source>
</evidence>
<feature type="modified residue" description="4-aspartylphosphate" evidence="6">
    <location>
        <position position="55"/>
    </location>
</feature>
<keyword evidence="3" id="KW-0805">Transcription regulation</keyword>
<evidence type="ECO:0000256" key="3">
    <source>
        <dbReference type="ARBA" id="ARBA00023015"/>
    </source>
</evidence>
<dbReference type="InterPro" id="IPR001789">
    <property type="entry name" value="Sig_transdc_resp-reg_receiver"/>
</dbReference>
<dbReference type="SMART" id="SM00448">
    <property type="entry name" value="REC"/>
    <property type="match status" value="1"/>
</dbReference>
<accession>A0A6M1T1U0</accession>
<feature type="domain" description="Response regulatory" evidence="7">
    <location>
        <begin position="6"/>
        <end position="120"/>
    </location>
</feature>
<gene>
    <name evidence="8" type="ORF">G3570_12725</name>
</gene>
<dbReference type="InterPro" id="IPR011006">
    <property type="entry name" value="CheY-like_superfamily"/>
</dbReference>
<keyword evidence="9" id="KW-1185">Reference proteome</keyword>
<keyword evidence="4" id="KW-0238">DNA-binding</keyword>
<evidence type="ECO:0000256" key="5">
    <source>
        <dbReference type="ARBA" id="ARBA00023163"/>
    </source>
</evidence>
<evidence type="ECO:0000313" key="8">
    <source>
        <dbReference type="EMBL" id="NGP77504.1"/>
    </source>
</evidence>
<dbReference type="PROSITE" id="PS50110">
    <property type="entry name" value="RESPONSE_REGULATORY"/>
    <property type="match status" value="1"/>
</dbReference>
<proteinExistence type="predicted"/>
<evidence type="ECO:0000313" key="9">
    <source>
        <dbReference type="Proteomes" id="UP000473278"/>
    </source>
</evidence>
<dbReference type="GO" id="GO:0005829">
    <property type="term" value="C:cytosol"/>
    <property type="evidence" value="ECO:0007669"/>
    <property type="project" value="TreeGrafter"/>
</dbReference>
<reference evidence="8 9" key="1">
    <citation type="submission" date="2020-02" db="EMBL/GenBank/DDBJ databases">
        <title>Balneolaceae bacterium YR4-1, complete genome.</title>
        <authorList>
            <person name="Li Y."/>
            <person name="Wu S."/>
        </authorList>
    </citation>
    <scope>NUCLEOTIDE SEQUENCE [LARGE SCALE GENOMIC DNA]</scope>
    <source>
        <strain evidence="8 9">YR4-1</strain>
    </source>
</reference>
<evidence type="ECO:0000256" key="4">
    <source>
        <dbReference type="ARBA" id="ARBA00023125"/>
    </source>
</evidence>
<keyword evidence="2" id="KW-0902">Two-component regulatory system</keyword>
<evidence type="ECO:0000259" key="7">
    <source>
        <dbReference type="PROSITE" id="PS50110"/>
    </source>
</evidence>
<comment type="caution">
    <text evidence="8">The sequence shown here is derived from an EMBL/GenBank/DDBJ whole genome shotgun (WGS) entry which is preliminary data.</text>
</comment>
<keyword evidence="5" id="KW-0804">Transcription</keyword>
<organism evidence="8 9">
    <name type="scientific">Halalkalibaculum roseum</name>
    <dbReference type="NCBI Taxonomy" id="2709311"/>
    <lineage>
        <taxon>Bacteria</taxon>
        <taxon>Pseudomonadati</taxon>
        <taxon>Balneolota</taxon>
        <taxon>Balneolia</taxon>
        <taxon>Balneolales</taxon>
        <taxon>Balneolaceae</taxon>
        <taxon>Halalkalibaculum</taxon>
    </lineage>
</organism>
<dbReference type="GO" id="GO:0000976">
    <property type="term" value="F:transcription cis-regulatory region binding"/>
    <property type="evidence" value="ECO:0007669"/>
    <property type="project" value="TreeGrafter"/>
</dbReference>
<dbReference type="InterPro" id="IPR039420">
    <property type="entry name" value="WalR-like"/>
</dbReference>
<protein>
    <submittedName>
        <fullName evidence="8">Response regulator</fullName>
    </submittedName>
</protein>
<dbReference type="GO" id="GO:0000156">
    <property type="term" value="F:phosphorelay response regulator activity"/>
    <property type="evidence" value="ECO:0007669"/>
    <property type="project" value="TreeGrafter"/>
</dbReference>
<dbReference type="RefSeq" id="WP_165142968.1">
    <property type="nucleotide sequence ID" value="NZ_JAALLT010000004.1"/>
</dbReference>
<dbReference type="GO" id="GO:0032993">
    <property type="term" value="C:protein-DNA complex"/>
    <property type="evidence" value="ECO:0007669"/>
    <property type="project" value="TreeGrafter"/>
</dbReference>
<dbReference type="PANTHER" id="PTHR48111:SF1">
    <property type="entry name" value="TWO-COMPONENT RESPONSE REGULATOR ORR33"/>
    <property type="match status" value="1"/>
</dbReference>
<dbReference type="GO" id="GO:0006355">
    <property type="term" value="P:regulation of DNA-templated transcription"/>
    <property type="evidence" value="ECO:0007669"/>
    <property type="project" value="TreeGrafter"/>
</dbReference>
<dbReference type="Gene3D" id="3.40.50.2300">
    <property type="match status" value="1"/>
</dbReference>
<dbReference type="Pfam" id="PF00072">
    <property type="entry name" value="Response_reg"/>
    <property type="match status" value="1"/>
</dbReference>
<name>A0A6M1T1U0_9BACT</name>
<evidence type="ECO:0000256" key="6">
    <source>
        <dbReference type="PROSITE-ProRule" id="PRU00169"/>
    </source>
</evidence>